<evidence type="ECO:0000313" key="6">
    <source>
        <dbReference type="EMBL" id="KRL85835.1"/>
    </source>
</evidence>
<dbReference type="GO" id="GO:0016887">
    <property type="term" value="F:ATP hydrolysis activity"/>
    <property type="evidence" value="ECO:0007669"/>
    <property type="project" value="InterPro"/>
</dbReference>
<dbReference type="PATRIC" id="fig|1423783.4.peg.1268"/>
<organism evidence="6 7">
    <name type="scientific">Lacticaseibacillus pantheris DSM 15945 = JCM 12539 = NBRC 106106</name>
    <dbReference type="NCBI Taxonomy" id="1423783"/>
    <lineage>
        <taxon>Bacteria</taxon>
        <taxon>Bacillati</taxon>
        <taxon>Bacillota</taxon>
        <taxon>Bacilli</taxon>
        <taxon>Lactobacillales</taxon>
        <taxon>Lactobacillaceae</taxon>
        <taxon>Lacticaseibacillus</taxon>
    </lineage>
</organism>
<comment type="similarity">
    <text evidence="1">Belongs to the AAA ATPase family.</text>
</comment>
<evidence type="ECO:0000256" key="3">
    <source>
        <dbReference type="ARBA" id="ARBA00022840"/>
    </source>
</evidence>
<keyword evidence="7" id="KW-1185">Reference proteome</keyword>
<dbReference type="CDD" id="cd19481">
    <property type="entry name" value="RecA-like_protease"/>
    <property type="match status" value="1"/>
</dbReference>
<evidence type="ECO:0000256" key="1">
    <source>
        <dbReference type="ARBA" id="ARBA00006914"/>
    </source>
</evidence>
<sequence length="386" mass="43864">MAKVSISTKQSLLRLFNAYFKQDDDDFIKQLNEFFGSEHKTTERGLPYEVVFEQVRRGYREGSYVPSSVKSDSSPAGTLQQTSARDEWRRRHGATIEKTRIKSETDKLLLPVNIRKKVEILENQFLHRKDLEERGLQAMNRVLLVGAPGGGKTSLAKQISLDLDLNMDFHSIASIIDAALGGTGKQIHNIFKSVSSEMLFLDEFDAIGASRDQGNDLGEMRRVVNVLLQEMDNLSSDSLLVAATNFPEKLDSAVLRRFSTVIELPKPDIRQRVRYMQEFSLEHKISIEKKEVIRTAKITDGLSYADLRSFMMNFAIAEVSGYEKELRLSKYYIEELSMRQTINDQALAKWVNDKSISITDLSEALDVPRTTLSDRLKRVGGNDEKE</sequence>
<gene>
    <name evidence="6" type="ORF">FC50_GL001227</name>
</gene>
<dbReference type="OrthoDB" id="9806903at2"/>
<accession>A0A0R1U7J2</accession>
<dbReference type="GO" id="GO:0005524">
    <property type="term" value="F:ATP binding"/>
    <property type="evidence" value="ECO:0007669"/>
    <property type="project" value="UniProtKB-KW"/>
</dbReference>
<evidence type="ECO:0000313" key="7">
    <source>
        <dbReference type="Proteomes" id="UP000051922"/>
    </source>
</evidence>
<dbReference type="AlphaFoldDB" id="A0A0R1U7J2"/>
<dbReference type="Gene3D" id="1.10.8.60">
    <property type="match status" value="1"/>
</dbReference>
<dbReference type="STRING" id="1423783.FC50_GL001227"/>
<dbReference type="InterPro" id="IPR050221">
    <property type="entry name" value="26S_Proteasome_ATPase"/>
</dbReference>
<dbReference type="Gene3D" id="3.40.50.300">
    <property type="entry name" value="P-loop containing nucleotide triphosphate hydrolases"/>
    <property type="match status" value="1"/>
</dbReference>
<evidence type="ECO:0000256" key="4">
    <source>
        <dbReference type="SAM" id="MobiDB-lite"/>
    </source>
</evidence>
<evidence type="ECO:0000256" key="2">
    <source>
        <dbReference type="ARBA" id="ARBA00022741"/>
    </source>
</evidence>
<feature type="region of interest" description="Disordered" evidence="4">
    <location>
        <begin position="63"/>
        <end position="89"/>
    </location>
</feature>
<dbReference type="InterPro" id="IPR003959">
    <property type="entry name" value="ATPase_AAA_core"/>
</dbReference>
<keyword evidence="2" id="KW-0547">Nucleotide-binding</keyword>
<name>A0A0R1U7J2_9LACO</name>
<feature type="compositionally biased region" description="Low complexity" evidence="4">
    <location>
        <begin position="63"/>
        <end position="75"/>
    </location>
</feature>
<evidence type="ECO:0000259" key="5">
    <source>
        <dbReference type="SMART" id="SM00382"/>
    </source>
</evidence>
<dbReference type="Proteomes" id="UP000051922">
    <property type="component" value="Unassembled WGS sequence"/>
</dbReference>
<protein>
    <recommendedName>
        <fullName evidence="5">AAA+ ATPase domain-containing protein</fullName>
    </recommendedName>
</protein>
<proteinExistence type="inferred from homology"/>
<dbReference type="PANTHER" id="PTHR23073">
    <property type="entry name" value="26S PROTEASOME REGULATORY SUBUNIT"/>
    <property type="match status" value="1"/>
</dbReference>
<reference evidence="6 7" key="1">
    <citation type="journal article" date="2015" name="Genome Announc.">
        <title>Expanding the biotechnology potential of lactobacilli through comparative genomics of 213 strains and associated genera.</title>
        <authorList>
            <person name="Sun Z."/>
            <person name="Harris H.M."/>
            <person name="McCann A."/>
            <person name="Guo C."/>
            <person name="Argimon S."/>
            <person name="Zhang W."/>
            <person name="Yang X."/>
            <person name="Jeffery I.B."/>
            <person name="Cooney J.C."/>
            <person name="Kagawa T.F."/>
            <person name="Liu W."/>
            <person name="Song Y."/>
            <person name="Salvetti E."/>
            <person name="Wrobel A."/>
            <person name="Rasinkangas P."/>
            <person name="Parkhill J."/>
            <person name="Rea M.C."/>
            <person name="O'Sullivan O."/>
            <person name="Ritari J."/>
            <person name="Douillard F.P."/>
            <person name="Paul Ross R."/>
            <person name="Yang R."/>
            <person name="Briner A.E."/>
            <person name="Felis G.E."/>
            <person name="de Vos W.M."/>
            <person name="Barrangou R."/>
            <person name="Klaenhammer T.R."/>
            <person name="Caufield P.W."/>
            <person name="Cui Y."/>
            <person name="Zhang H."/>
            <person name="O'Toole P.W."/>
        </authorList>
    </citation>
    <scope>NUCLEOTIDE SEQUENCE [LARGE SCALE GENOMIC DNA]</scope>
    <source>
        <strain evidence="6 7">DSM 15945</strain>
    </source>
</reference>
<dbReference type="SUPFAM" id="SSF52540">
    <property type="entry name" value="P-loop containing nucleoside triphosphate hydrolases"/>
    <property type="match status" value="1"/>
</dbReference>
<dbReference type="InterPro" id="IPR027417">
    <property type="entry name" value="P-loop_NTPase"/>
</dbReference>
<dbReference type="EMBL" id="AZFJ01000049">
    <property type="protein sequence ID" value="KRL85835.1"/>
    <property type="molecule type" value="Genomic_DNA"/>
</dbReference>
<dbReference type="SMART" id="SM00382">
    <property type="entry name" value="AAA"/>
    <property type="match status" value="1"/>
</dbReference>
<comment type="caution">
    <text evidence="6">The sequence shown here is derived from an EMBL/GenBank/DDBJ whole genome shotgun (WGS) entry which is preliminary data.</text>
</comment>
<dbReference type="RefSeq" id="WP_056956720.1">
    <property type="nucleotide sequence ID" value="NZ_AZFJ01000049.1"/>
</dbReference>
<dbReference type="Pfam" id="PF00004">
    <property type="entry name" value="AAA"/>
    <property type="match status" value="1"/>
</dbReference>
<keyword evidence="3" id="KW-0067">ATP-binding</keyword>
<dbReference type="InterPro" id="IPR003593">
    <property type="entry name" value="AAA+_ATPase"/>
</dbReference>
<feature type="domain" description="AAA+ ATPase" evidence="5">
    <location>
        <begin position="138"/>
        <end position="268"/>
    </location>
</feature>